<feature type="domain" description="PB1-like" evidence="1">
    <location>
        <begin position="132"/>
        <end position="197"/>
    </location>
</feature>
<sequence>MNVTISRSSVQNLQQLVSEPCSAMAVSSLYGCPMEDFVATFSPLTMEENMLLLVVHNCAQDIGQKVMHCEWWTKMSMADELPGLEIVMNKVVQLEKQFVEVRVTNTNTAVEIVGPRKNDDEKLQYDPNDLENYFSFMVHHGGEFDCKDDKTKNYIGGTISFFDYVSMNELSLLDMDDIVVQLEYKLPVGYWIEVSGFGKPFNIGIDQDLIWFKDKIPHNRDHCYEVSDDEEQPASGVNIGPAGVAIGLGDCGVKVGSSGVNIGSVGVDIGWVGGGGAEIGLGSGGVDIGLLVLTMSMNQKNVDLDLDLILISDQMILRSLDRCDGEKDEGRPPRKFIKTKYHEFNISRDMQDPVFRVGMEFASVDLFRNAIKAHAVKHMRVVHFKKNVPNIVREVCIGESSFNKAILQAHDKSLVTLIEMIMNYSMKRLARNRVEVEKWYHDIWPKLFKFVERLKLESSKC</sequence>
<gene>
    <name evidence="2" type="ORF">Ddye_020717</name>
</gene>
<keyword evidence="3" id="KW-1185">Reference proteome</keyword>
<dbReference type="AlphaFoldDB" id="A0AAD9U0V1"/>
<organism evidence="2 3">
    <name type="scientific">Dipteronia dyeriana</name>
    <dbReference type="NCBI Taxonomy" id="168575"/>
    <lineage>
        <taxon>Eukaryota</taxon>
        <taxon>Viridiplantae</taxon>
        <taxon>Streptophyta</taxon>
        <taxon>Embryophyta</taxon>
        <taxon>Tracheophyta</taxon>
        <taxon>Spermatophyta</taxon>
        <taxon>Magnoliopsida</taxon>
        <taxon>eudicotyledons</taxon>
        <taxon>Gunneridae</taxon>
        <taxon>Pentapetalae</taxon>
        <taxon>rosids</taxon>
        <taxon>malvids</taxon>
        <taxon>Sapindales</taxon>
        <taxon>Sapindaceae</taxon>
        <taxon>Hippocastanoideae</taxon>
        <taxon>Acereae</taxon>
        <taxon>Dipteronia</taxon>
    </lineage>
</organism>
<dbReference type="EMBL" id="JANJYI010000006">
    <property type="protein sequence ID" value="KAK2645522.1"/>
    <property type="molecule type" value="Genomic_DNA"/>
</dbReference>
<dbReference type="PROSITE" id="PS51257">
    <property type="entry name" value="PROKAR_LIPOPROTEIN"/>
    <property type="match status" value="1"/>
</dbReference>
<comment type="caution">
    <text evidence="2">The sequence shown here is derived from an EMBL/GenBank/DDBJ whole genome shotgun (WGS) entry which is preliminary data.</text>
</comment>
<evidence type="ECO:0000259" key="1">
    <source>
        <dbReference type="Pfam" id="PF26130"/>
    </source>
</evidence>
<accession>A0AAD9U0V1</accession>
<dbReference type="InterPro" id="IPR058594">
    <property type="entry name" value="PB1-like_dom_pln"/>
</dbReference>
<reference evidence="2" key="1">
    <citation type="journal article" date="2023" name="Plant J.">
        <title>Genome sequences and population genomics provide insights into the demographic history, inbreeding, and mutation load of two 'living fossil' tree species of Dipteronia.</title>
        <authorList>
            <person name="Feng Y."/>
            <person name="Comes H.P."/>
            <person name="Chen J."/>
            <person name="Zhu S."/>
            <person name="Lu R."/>
            <person name="Zhang X."/>
            <person name="Li P."/>
            <person name="Qiu J."/>
            <person name="Olsen K.M."/>
            <person name="Qiu Y."/>
        </authorList>
    </citation>
    <scope>NUCLEOTIDE SEQUENCE</scope>
    <source>
        <strain evidence="2">KIB01</strain>
    </source>
</reference>
<evidence type="ECO:0000313" key="3">
    <source>
        <dbReference type="Proteomes" id="UP001280121"/>
    </source>
</evidence>
<name>A0AAD9U0V1_9ROSI</name>
<protein>
    <recommendedName>
        <fullName evidence="1">PB1-like domain-containing protein</fullName>
    </recommendedName>
</protein>
<dbReference type="Proteomes" id="UP001280121">
    <property type="component" value="Unassembled WGS sequence"/>
</dbReference>
<proteinExistence type="predicted"/>
<evidence type="ECO:0000313" key="2">
    <source>
        <dbReference type="EMBL" id="KAK2645522.1"/>
    </source>
</evidence>
<dbReference type="Pfam" id="PF26130">
    <property type="entry name" value="PB1-like"/>
    <property type="match status" value="1"/>
</dbReference>